<protein>
    <submittedName>
        <fullName evidence="5">ATPase</fullName>
    </submittedName>
</protein>
<dbReference type="InterPro" id="IPR049069">
    <property type="entry name" value="MRB1590-like_C"/>
</dbReference>
<organism evidence="5 6">
    <name type="scientific">Streptomyces marispadix</name>
    <dbReference type="NCBI Taxonomy" id="2922868"/>
    <lineage>
        <taxon>Bacteria</taxon>
        <taxon>Bacillati</taxon>
        <taxon>Actinomycetota</taxon>
        <taxon>Actinomycetes</taxon>
        <taxon>Kitasatosporales</taxon>
        <taxon>Streptomycetaceae</taxon>
        <taxon>Streptomyces</taxon>
    </lineage>
</organism>
<feature type="compositionally biased region" description="Basic and acidic residues" evidence="1">
    <location>
        <begin position="59"/>
        <end position="75"/>
    </location>
</feature>
<dbReference type="PANTHER" id="PTHR38149">
    <property type="entry name" value="ATPASE"/>
    <property type="match status" value="1"/>
</dbReference>
<dbReference type="Proteomes" id="UP001166784">
    <property type="component" value="Unassembled WGS sequence"/>
</dbReference>
<gene>
    <name evidence="5" type="ORF">MMA15_23455</name>
</gene>
<evidence type="ECO:0000256" key="1">
    <source>
        <dbReference type="SAM" id="MobiDB-lite"/>
    </source>
</evidence>
<dbReference type="Pfam" id="PF21117">
    <property type="entry name" value="MRB1590_C"/>
    <property type="match status" value="1"/>
</dbReference>
<evidence type="ECO:0000259" key="4">
    <source>
        <dbReference type="Pfam" id="PF21117"/>
    </source>
</evidence>
<dbReference type="PANTHER" id="PTHR38149:SF1">
    <property type="entry name" value="ATPASE"/>
    <property type="match status" value="1"/>
</dbReference>
<feature type="compositionally biased region" description="Gly residues" evidence="1">
    <location>
        <begin position="540"/>
        <end position="552"/>
    </location>
</feature>
<feature type="region of interest" description="Disordered" evidence="1">
    <location>
        <begin position="500"/>
        <end position="559"/>
    </location>
</feature>
<dbReference type="InterPro" id="IPR046834">
    <property type="entry name" value="ABC_ATPase_C"/>
</dbReference>
<feature type="domain" description="ATPase of the ABC class C-terminal" evidence="2">
    <location>
        <begin position="241"/>
        <end position="512"/>
    </location>
</feature>
<dbReference type="SUPFAM" id="SSF52540">
    <property type="entry name" value="P-loop containing nucleoside triphosphate hydrolases"/>
    <property type="match status" value="1"/>
</dbReference>
<evidence type="ECO:0000313" key="6">
    <source>
        <dbReference type="Proteomes" id="UP001166784"/>
    </source>
</evidence>
<dbReference type="RefSeq" id="WP_241062067.1">
    <property type="nucleotide sequence ID" value="NZ_JAKWJU010000002.1"/>
</dbReference>
<evidence type="ECO:0000259" key="2">
    <source>
        <dbReference type="Pfam" id="PF09818"/>
    </source>
</evidence>
<dbReference type="EMBL" id="JAKWJU010000002">
    <property type="protein sequence ID" value="MCH6163238.1"/>
    <property type="molecule type" value="Genomic_DNA"/>
</dbReference>
<sequence>MPREHSRDGGGHRAHRGSRGSRGGPRGFHRDGGRKGGPHGDGEPYGGEPHGGKPHGRGAGHDDRGHGDRHDDRAPRGGLEQQLGRLEGASYGRYKSLVGTWRLPGSEAGGETLRLVRAQADPFAPPARLAVRVPGEQAGFPSRLWNTAVRRRALAGFIVRRAAEVVGGERALRIDAGGQEVLERSSCQVSADDGSVTLRFGLALPGKGRRIDSRSAQRLMCGLVPRIAERALRYEALDAPAVDEFVEAVEDSDALRKALPGLGLVAFVADGAVLPRGSGVDDRPAKGEKVVPFSSPEGLRVTVEVPNAGAVRGMGLREGVSLVVGGGFHGKSTLLRALETGIWDHVPGDGRELVVSLPETVKLRAEDGRRVERVDVHAFVGRLPDGSDTTDFSTDNASGSTSQAASLCEAVEAGARVLLIDEDTAATNLMIRDARMQSLVAKEREPLTPLVDSVRSLHRDHGVSMVLVMGGSGDYLEVADRVLMMDAYRPSDVTERAREVASVPTGRHAEAETFPPVVHRVPEPASLQQEPRRRGDAPPSGGGGPAGAGSAGPGKVRARGTDALTFGDYEVDLRSVEQIADPRQVTGIGLALRLLLRRGYLDGVNTLAKALDLLDAELAERGADALLAVRDEDFAVPRRFETAAALNRVRGLRVSRAGSATSTRASAG</sequence>
<dbReference type="InterPro" id="IPR027417">
    <property type="entry name" value="P-loop_NTPase"/>
</dbReference>
<dbReference type="InterPro" id="IPR046833">
    <property type="entry name" value="ABC_N"/>
</dbReference>
<dbReference type="Pfam" id="PF09818">
    <property type="entry name" value="ABC_ATPase"/>
    <property type="match status" value="1"/>
</dbReference>
<keyword evidence="6" id="KW-1185">Reference proteome</keyword>
<feature type="domain" description="ATPase of the ABC class N-terminal" evidence="3">
    <location>
        <begin position="79"/>
        <end position="234"/>
    </location>
</feature>
<evidence type="ECO:0000313" key="5">
    <source>
        <dbReference type="EMBL" id="MCH6163238.1"/>
    </source>
</evidence>
<reference evidence="5" key="1">
    <citation type="submission" date="2022-03" db="EMBL/GenBank/DDBJ databases">
        <authorList>
            <person name="Santos J.D.N."/>
            <person name="Kallscheuer N."/>
            <person name="Jogler C."/>
            <person name="Lage O.M."/>
        </authorList>
    </citation>
    <scope>NUCLEOTIDE SEQUENCE</scope>
    <source>
        <strain evidence="5">M600PL45_2</strain>
    </source>
</reference>
<reference evidence="5" key="2">
    <citation type="journal article" date="2023" name="Int. J. Syst. Evol. Microbiol.">
        <title>Streptomyces marispadix sp. nov., isolated from marine beach sediment of the Northern Coast of Portugal.</title>
        <authorList>
            <person name="dos Santos J.D.N."/>
            <person name="Vitorino I.R."/>
            <person name="Kallscheuer N."/>
            <person name="Srivastava A."/>
            <person name="Krautwurst S."/>
            <person name="Marz M."/>
            <person name="Jogler C."/>
            <person name="Lobo Da Cunha A."/>
            <person name="Catita J."/>
            <person name="Goncalves H."/>
            <person name="Gonzalez I."/>
            <person name="Reyes F."/>
            <person name="Lage O.M."/>
        </authorList>
    </citation>
    <scope>NUCLEOTIDE SEQUENCE</scope>
    <source>
        <strain evidence="5">M600PL45_2</strain>
    </source>
</reference>
<feature type="compositionally biased region" description="Low complexity" evidence="1">
    <location>
        <begin position="76"/>
        <end position="85"/>
    </location>
</feature>
<feature type="compositionally biased region" description="Basic and acidic residues" evidence="1">
    <location>
        <begin position="1"/>
        <end position="11"/>
    </location>
</feature>
<dbReference type="Pfam" id="PF20446">
    <property type="entry name" value="ABC_N"/>
    <property type="match status" value="1"/>
</dbReference>
<proteinExistence type="predicted"/>
<evidence type="ECO:0000259" key="3">
    <source>
        <dbReference type="Pfam" id="PF20446"/>
    </source>
</evidence>
<comment type="caution">
    <text evidence="5">The sequence shown here is derived from an EMBL/GenBank/DDBJ whole genome shotgun (WGS) entry which is preliminary data.</text>
</comment>
<dbReference type="InterPro" id="IPR019195">
    <property type="entry name" value="ABC_ATPase_put"/>
</dbReference>
<accession>A0ABS9T475</accession>
<feature type="region of interest" description="Disordered" evidence="1">
    <location>
        <begin position="1"/>
        <end position="85"/>
    </location>
</feature>
<feature type="domain" description="MRB1590-like C-terminal" evidence="4">
    <location>
        <begin position="555"/>
        <end position="654"/>
    </location>
</feature>
<feature type="compositionally biased region" description="Basic and acidic residues" evidence="1">
    <location>
        <begin position="28"/>
        <end position="42"/>
    </location>
</feature>
<name>A0ABS9T475_9ACTN</name>